<dbReference type="InterPro" id="IPR018170">
    <property type="entry name" value="Aldo/ket_reductase_CS"/>
</dbReference>
<dbReference type="eggNOG" id="KOG1577">
    <property type="taxonomic scope" value="Eukaryota"/>
</dbReference>
<protein>
    <recommendedName>
        <fullName evidence="6">NADP-dependent oxidoreductase domain-containing protein</fullName>
    </recommendedName>
</protein>
<dbReference type="PROSITE" id="PS00062">
    <property type="entry name" value="ALDOKETO_REDUCTASE_2"/>
    <property type="match status" value="1"/>
</dbReference>
<dbReference type="InterPro" id="IPR020471">
    <property type="entry name" value="AKR"/>
</dbReference>
<dbReference type="Proteomes" id="UP000001997">
    <property type="component" value="Unassembled WGS sequence"/>
</dbReference>
<evidence type="ECO:0000256" key="5">
    <source>
        <dbReference type="PIRSR" id="PIRSR000097-3"/>
    </source>
</evidence>
<evidence type="ECO:0000259" key="6">
    <source>
        <dbReference type="Pfam" id="PF00248"/>
    </source>
</evidence>
<dbReference type="EMBL" id="CH408159">
    <property type="protein sequence ID" value="EDK39911.2"/>
    <property type="molecule type" value="Genomic_DNA"/>
</dbReference>
<proteinExistence type="inferred from homology"/>
<keyword evidence="8" id="KW-1185">Reference proteome</keyword>
<evidence type="ECO:0000313" key="8">
    <source>
        <dbReference type="Proteomes" id="UP000001997"/>
    </source>
</evidence>
<keyword evidence="2" id="KW-0560">Oxidoreductase</keyword>
<dbReference type="InParanoid" id="A5DL58"/>
<organism evidence="7 8">
    <name type="scientific">Meyerozyma guilliermondii (strain ATCC 6260 / CBS 566 / DSM 6381 / JCM 1539 / NBRC 10279 / NRRL Y-324)</name>
    <name type="common">Yeast</name>
    <name type="synonym">Candida guilliermondii</name>
    <dbReference type="NCBI Taxonomy" id="294746"/>
    <lineage>
        <taxon>Eukaryota</taxon>
        <taxon>Fungi</taxon>
        <taxon>Dikarya</taxon>
        <taxon>Ascomycota</taxon>
        <taxon>Saccharomycotina</taxon>
        <taxon>Pichiomycetes</taxon>
        <taxon>Debaryomycetaceae</taxon>
        <taxon>Meyerozyma</taxon>
    </lineage>
</organism>
<dbReference type="PIRSF" id="PIRSF000097">
    <property type="entry name" value="AKR"/>
    <property type="match status" value="1"/>
</dbReference>
<accession>A5DL58</accession>
<feature type="site" description="Lowers pKa of active site Tyr" evidence="5">
    <location>
        <position position="84"/>
    </location>
</feature>
<dbReference type="InterPro" id="IPR023210">
    <property type="entry name" value="NADP_OxRdtase_dom"/>
</dbReference>
<dbReference type="PROSITE" id="PS00798">
    <property type="entry name" value="ALDOKETO_REDUCTASE_1"/>
    <property type="match status" value="1"/>
</dbReference>
<sequence length="287" mass="32939">MTSLTMNSKLTLNNGLKIPVIAMGVYMTPAGVASQVAYNALKVGYRHIDSAEFYKNEKEVGEGISKWLQESPNNKREDVFYVTKIFDFNHGYEKAKRAIDECLQKVKDLQYIDMVLIHSPQSNRTKRLETWKALQEAVKSGKIKSIGVSNYGVHHMKELLEWDGLEIKPVVNQVELNPWLMRTHIVDYAKANGIVMEAYSPLTRGKNFHDPTLVQLAKKYQKTPAQVLIRWSLQQGFVVLPKSEKKDRAVENINVFDFDISSQDMKLLSHPESSQRFTNWDPTTYQD</sequence>
<feature type="domain" description="NADP-dependent oxidoreductase" evidence="6">
    <location>
        <begin position="38"/>
        <end position="268"/>
    </location>
</feature>
<evidence type="ECO:0000256" key="4">
    <source>
        <dbReference type="PIRSR" id="PIRSR000097-2"/>
    </source>
</evidence>
<name>A5DL58_PICGU</name>
<dbReference type="PANTHER" id="PTHR43827:SF13">
    <property type="entry name" value="ALDO_KETO REDUCTASE FAMILY PROTEIN"/>
    <property type="match status" value="1"/>
</dbReference>
<dbReference type="SUPFAM" id="SSF51430">
    <property type="entry name" value="NAD(P)-linked oxidoreductase"/>
    <property type="match status" value="1"/>
</dbReference>
<evidence type="ECO:0000313" key="7">
    <source>
        <dbReference type="EMBL" id="EDK39911.2"/>
    </source>
</evidence>
<evidence type="ECO:0000256" key="2">
    <source>
        <dbReference type="ARBA" id="ARBA00023002"/>
    </source>
</evidence>
<dbReference type="Gene3D" id="3.20.20.100">
    <property type="entry name" value="NADP-dependent oxidoreductase domain"/>
    <property type="match status" value="1"/>
</dbReference>
<dbReference type="VEuPathDB" id="FungiDB:PGUG_04009"/>
<dbReference type="PRINTS" id="PR00069">
    <property type="entry name" value="ALDKETRDTASE"/>
</dbReference>
<dbReference type="KEGG" id="pgu:PGUG_04009"/>
<dbReference type="GO" id="GO:0016616">
    <property type="term" value="F:oxidoreductase activity, acting on the CH-OH group of donors, NAD or NADP as acceptor"/>
    <property type="evidence" value="ECO:0007669"/>
    <property type="project" value="UniProtKB-ARBA"/>
</dbReference>
<gene>
    <name evidence="7" type="ORF">PGUG_04009</name>
</gene>
<dbReference type="RefSeq" id="XP_001483280.2">
    <property type="nucleotide sequence ID" value="XM_001483230.1"/>
</dbReference>
<dbReference type="InterPro" id="IPR036812">
    <property type="entry name" value="NAD(P)_OxRdtase_dom_sf"/>
</dbReference>
<dbReference type="FunFam" id="3.20.20.100:FF:000015">
    <property type="entry name" value="Oxidoreductase, aldo/keto reductase family"/>
    <property type="match status" value="1"/>
</dbReference>
<comment type="similarity">
    <text evidence="1">Belongs to the aldo/keto reductase family.</text>
</comment>
<reference evidence="7 8" key="1">
    <citation type="journal article" date="2009" name="Nature">
        <title>Evolution of pathogenicity and sexual reproduction in eight Candida genomes.</title>
        <authorList>
            <person name="Butler G."/>
            <person name="Rasmussen M.D."/>
            <person name="Lin M.F."/>
            <person name="Santos M.A."/>
            <person name="Sakthikumar S."/>
            <person name="Munro C.A."/>
            <person name="Rheinbay E."/>
            <person name="Grabherr M."/>
            <person name="Forche A."/>
            <person name="Reedy J.L."/>
            <person name="Agrafioti I."/>
            <person name="Arnaud M.B."/>
            <person name="Bates S."/>
            <person name="Brown A.J."/>
            <person name="Brunke S."/>
            <person name="Costanzo M.C."/>
            <person name="Fitzpatrick D.A."/>
            <person name="de Groot P.W."/>
            <person name="Harris D."/>
            <person name="Hoyer L.L."/>
            <person name="Hube B."/>
            <person name="Klis F.M."/>
            <person name="Kodira C."/>
            <person name="Lennard N."/>
            <person name="Logue M.E."/>
            <person name="Martin R."/>
            <person name="Neiman A.M."/>
            <person name="Nikolaou E."/>
            <person name="Quail M.A."/>
            <person name="Quinn J."/>
            <person name="Santos M.C."/>
            <person name="Schmitzberger F.F."/>
            <person name="Sherlock G."/>
            <person name="Shah P."/>
            <person name="Silverstein K.A."/>
            <person name="Skrzypek M.S."/>
            <person name="Soll D."/>
            <person name="Staggs R."/>
            <person name="Stansfield I."/>
            <person name="Stumpf M.P."/>
            <person name="Sudbery P.E."/>
            <person name="Srikantha T."/>
            <person name="Zeng Q."/>
            <person name="Berman J."/>
            <person name="Berriman M."/>
            <person name="Heitman J."/>
            <person name="Gow N.A."/>
            <person name="Lorenz M.C."/>
            <person name="Birren B.W."/>
            <person name="Kellis M."/>
            <person name="Cuomo C.A."/>
        </authorList>
    </citation>
    <scope>NUCLEOTIDE SEQUENCE [LARGE SCALE GENOMIC DNA]</scope>
    <source>
        <strain evidence="8">ATCC 6260 / CBS 566 / DSM 6381 / JCM 1539 / NBRC 10279 / NRRL Y-324</strain>
    </source>
</reference>
<dbReference type="Pfam" id="PF00248">
    <property type="entry name" value="Aldo_ket_red"/>
    <property type="match status" value="1"/>
</dbReference>
<evidence type="ECO:0000256" key="1">
    <source>
        <dbReference type="ARBA" id="ARBA00007905"/>
    </source>
</evidence>
<feature type="active site" description="Proton donor" evidence="3">
    <location>
        <position position="54"/>
    </location>
</feature>
<dbReference type="FunCoup" id="A5DL58">
    <property type="interactions" value="137"/>
</dbReference>
<dbReference type="GeneID" id="5125250"/>
<dbReference type="HOGENOM" id="CLU_023205_0_1_1"/>
<dbReference type="OMA" id="MYRNEKP"/>
<feature type="binding site" evidence="4">
    <location>
        <position position="118"/>
    </location>
    <ligand>
        <name>substrate</name>
    </ligand>
</feature>
<evidence type="ECO:0000256" key="3">
    <source>
        <dbReference type="PIRSR" id="PIRSR000097-1"/>
    </source>
</evidence>
<dbReference type="CDD" id="cd19071">
    <property type="entry name" value="AKR_AKR1-5-like"/>
    <property type="match status" value="1"/>
</dbReference>
<dbReference type="OrthoDB" id="416253at2759"/>
<dbReference type="PANTHER" id="PTHR43827">
    <property type="entry name" value="2,5-DIKETO-D-GLUCONIC ACID REDUCTASE"/>
    <property type="match status" value="1"/>
</dbReference>
<dbReference type="AlphaFoldDB" id="A5DL58"/>